<dbReference type="Proteomes" id="UP000485562">
    <property type="component" value="Unassembled WGS sequence"/>
</dbReference>
<sequence>MTAVRIKIYQNLVNYRRELSYGYVQTYPLPTPSMVKGMVHFLLDLDRYHNLKISIQGNYKSVVTNMQRVYKFDRVRNDKKKQVVDMRAHVYAGGDRSLTQGVMFVDEIVDMDLLLHISFDKEELNEQLFKIVRHRTVILGRNEDIGRVDYEGTALVEITPFNGEYRLPYSIYIEPNICEKEQIEGTYYRLPFYYEPISSFEDKRIFNYIEAVYVAKGNKIQYSTINIDNDKNIVSFLSI</sequence>
<name>A0A1V6C9L2_UNCT6</name>
<dbReference type="NCBIfam" id="TIGR02593">
    <property type="entry name" value="CRISPR_cas5"/>
    <property type="match status" value="1"/>
</dbReference>
<protein>
    <recommendedName>
        <fullName evidence="3">CRISPR-associated protein Cas5</fullName>
    </recommendedName>
</protein>
<evidence type="ECO:0000256" key="1">
    <source>
        <dbReference type="ARBA" id="ARBA00023118"/>
    </source>
</evidence>
<proteinExistence type="predicted"/>
<evidence type="ECO:0008006" key="3">
    <source>
        <dbReference type="Google" id="ProtNLM"/>
    </source>
</evidence>
<comment type="caution">
    <text evidence="2">The sequence shown here is derived from an EMBL/GenBank/DDBJ whole genome shotgun (WGS) entry which is preliminary data.</text>
</comment>
<dbReference type="AlphaFoldDB" id="A0A1V6C9L2"/>
<accession>A0A1V6C9L2</accession>
<reference evidence="2" key="1">
    <citation type="submission" date="2017-02" db="EMBL/GenBank/DDBJ databases">
        <title>Delving into the versatile metabolic prowess of the omnipresent phylum Bacteroidetes.</title>
        <authorList>
            <person name="Nobu M.K."/>
            <person name="Mei R."/>
            <person name="Narihiro T."/>
            <person name="Kuroda K."/>
            <person name="Liu W.-T."/>
        </authorList>
    </citation>
    <scope>NUCLEOTIDE SEQUENCE</scope>
    <source>
        <strain evidence="2">ADurb.Bin131</strain>
    </source>
</reference>
<dbReference type="GO" id="GO:0051607">
    <property type="term" value="P:defense response to virus"/>
    <property type="evidence" value="ECO:0007669"/>
    <property type="project" value="UniProtKB-KW"/>
</dbReference>
<dbReference type="InterPro" id="IPR013422">
    <property type="entry name" value="CRISPR-assoc_prot_Cas5_N"/>
</dbReference>
<gene>
    <name evidence="2" type="ORF">BWX89_00931</name>
</gene>
<evidence type="ECO:0000313" key="2">
    <source>
        <dbReference type="EMBL" id="OQB73544.1"/>
    </source>
</evidence>
<organism evidence="2">
    <name type="scientific">candidate division TA06 bacterium ADurb.Bin131</name>
    <dbReference type="NCBI Taxonomy" id="1852827"/>
    <lineage>
        <taxon>Bacteria</taxon>
        <taxon>Bacteria division TA06</taxon>
    </lineage>
</organism>
<dbReference type="EMBL" id="MWDQ01000077">
    <property type="protein sequence ID" value="OQB73544.1"/>
    <property type="molecule type" value="Genomic_DNA"/>
</dbReference>
<keyword evidence="1" id="KW-0051">Antiviral defense</keyword>